<accession>A0ABY2H7G0</accession>
<dbReference type="InterPro" id="IPR001138">
    <property type="entry name" value="Zn2Cys6_DnaBD"/>
</dbReference>
<keyword evidence="9" id="KW-1185">Reference proteome</keyword>
<keyword evidence="1" id="KW-0479">Metal-binding</keyword>
<feature type="region of interest" description="Disordered" evidence="6">
    <location>
        <begin position="12"/>
        <end position="57"/>
    </location>
</feature>
<dbReference type="Pfam" id="PF00172">
    <property type="entry name" value="Zn_clus"/>
    <property type="match status" value="1"/>
</dbReference>
<name>A0ABY2H7G0_9HYPO</name>
<dbReference type="EMBL" id="PPTA01000004">
    <property type="protein sequence ID" value="TFB04026.1"/>
    <property type="molecule type" value="Genomic_DNA"/>
</dbReference>
<keyword evidence="2" id="KW-0862">Zinc</keyword>
<dbReference type="Gene3D" id="4.10.240.10">
    <property type="entry name" value="Zn(2)-C6 fungal-type DNA-binding domain"/>
    <property type="match status" value="1"/>
</dbReference>
<comment type="caution">
    <text evidence="8">The sequence shown here is derived from an EMBL/GenBank/DDBJ whole genome shotgun (WGS) entry which is preliminary data.</text>
</comment>
<evidence type="ECO:0000256" key="2">
    <source>
        <dbReference type="ARBA" id="ARBA00022833"/>
    </source>
</evidence>
<dbReference type="CDD" id="cd00067">
    <property type="entry name" value="GAL4"/>
    <property type="match status" value="1"/>
</dbReference>
<feature type="region of interest" description="Disordered" evidence="6">
    <location>
        <begin position="264"/>
        <end position="302"/>
    </location>
</feature>
<gene>
    <name evidence="8" type="ORF">CCMA1212_003544</name>
</gene>
<feature type="region of interest" description="Disordered" evidence="6">
    <location>
        <begin position="194"/>
        <end position="230"/>
    </location>
</feature>
<keyword evidence="5" id="KW-0539">Nucleus</keyword>
<dbReference type="PROSITE" id="PS50048">
    <property type="entry name" value="ZN2_CY6_FUNGAL_2"/>
    <property type="match status" value="1"/>
</dbReference>
<keyword evidence="3" id="KW-0805">Transcription regulation</keyword>
<feature type="region of interest" description="Disordered" evidence="6">
    <location>
        <begin position="124"/>
        <end position="160"/>
    </location>
</feature>
<dbReference type="PRINTS" id="PR00755">
    <property type="entry name" value="AFLATOXINBRP"/>
</dbReference>
<feature type="compositionally biased region" description="Low complexity" evidence="6">
    <location>
        <begin position="273"/>
        <end position="299"/>
    </location>
</feature>
<evidence type="ECO:0000313" key="9">
    <source>
        <dbReference type="Proteomes" id="UP001642720"/>
    </source>
</evidence>
<dbReference type="PANTHER" id="PTHR47660:SF3">
    <property type="entry name" value="FINGER DOMAIN PROTEIN, PUTATIVE (AFU_ORTHOLOGUE AFUA_4G03310)-RELATED"/>
    <property type="match status" value="1"/>
</dbReference>
<dbReference type="GeneID" id="300575339"/>
<evidence type="ECO:0000259" key="7">
    <source>
        <dbReference type="PROSITE" id="PS50048"/>
    </source>
</evidence>
<feature type="compositionally biased region" description="Polar residues" evidence="6">
    <location>
        <begin position="12"/>
        <end position="39"/>
    </location>
</feature>
<feature type="compositionally biased region" description="Polar residues" evidence="6">
    <location>
        <begin position="194"/>
        <end position="210"/>
    </location>
</feature>
<dbReference type="PANTHER" id="PTHR47660">
    <property type="entry name" value="TRANSCRIPTION FACTOR WITH C2H2 AND ZN(2)-CYS(6) DNA BINDING DOMAIN (EUROFUNG)-RELATED-RELATED"/>
    <property type="match status" value="1"/>
</dbReference>
<evidence type="ECO:0000256" key="6">
    <source>
        <dbReference type="SAM" id="MobiDB-lite"/>
    </source>
</evidence>
<evidence type="ECO:0000313" key="8">
    <source>
        <dbReference type="EMBL" id="TFB04026.1"/>
    </source>
</evidence>
<evidence type="ECO:0000256" key="1">
    <source>
        <dbReference type="ARBA" id="ARBA00022723"/>
    </source>
</evidence>
<protein>
    <recommendedName>
        <fullName evidence="7">Zn(2)-C6 fungal-type domain-containing protein</fullName>
    </recommendedName>
</protein>
<evidence type="ECO:0000256" key="5">
    <source>
        <dbReference type="ARBA" id="ARBA00023242"/>
    </source>
</evidence>
<evidence type="ECO:0000256" key="4">
    <source>
        <dbReference type="ARBA" id="ARBA00023163"/>
    </source>
</evidence>
<proteinExistence type="predicted"/>
<evidence type="ECO:0000256" key="3">
    <source>
        <dbReference type="ARBA" id="ARBA00023015"/>
    </source>
</evidence>
<dbReference type="SUPFAM" id="SSF57701">
    <property type="entry name" value="Zn2/Cys6 DNA-binding domain"/>
    <property type="match status" value="1"/>
</dbReference>
<sequence length="638" mass="71336">MTSLYDQLQQHSYTFGSSPPSPPMESTFTDTSPLTSLGSGSRKLDRVNGDGGAASRQKSCNACVRGKRRCDKRTPRCSRCATKGLDCVYQRLPPPQQQQQTQTQNQTQIQTQIQTQQLSQQLGSQQLSQSQAQQRLSSQQHRQHQHSSPPIASASTTASTATASSSCASAVDGSCPTPEMPPEFDMSFDIESLSTATGTNTSPESFQQDGNLHLGGEPQAHHHNQHNQHTPDLGFIVDLMTAADDSGPGSLWDLTGFGVGSKMDLPPVPVVPPLQTQTQQPMQQSQEQQQTQQQQQQPVRDLSVLQHEDQCIMADVLQVHDPRSKIGFIVQTVSDMYVTFTQRRETPFMHPRLWMAQLPKTITTAFAAASAYSTRTPQTRGWALKVLLDAVREVHRDGERATTHADRLARVQALLLLNSMRIFDGDVSMRAAAEREMSVMLAWVKDLVVVKNELEEGFPPSVLMTRDKPPKSWEVSAMTMDTPFLHTEIHVLTHLSLQSWILLECTRRTIMIAFAMMCLVFVLKSEEGLYPLPPLLSPLMNSSIDACYHPNPAPADFWEDGHSFTASRHLWEATSSVEFFRAWREKPQYCITDLSFKEFWMYARPDDMDEFTKMMLTTQVGVDAIEHFLTGDTTIPVQ</sequence>
<keyword evidence="4" id="KW-0804">Transcription</keyword>
<dbReference type="Proteomes" id="UP001642720">
    <property type="component" value="Unassembled WGS sequence"/>
</dbReference>
<organism evidence="8 9">
    <name type="scientific">Trichoderma ghanense</name>
    <dbReference type="NCBI Taxonomy" id="65468"/>
    <lineage>
        <taxon>Eukaryota</taxon>
        <taxon>Fungi</taxon>
        <taxon>Dikarya</taxon>
        <taxon>Ascomycota</taxon>
        <taxon>Pezizomycotina</taxon>
        <taxon>Sordariomycetes</taxon>
        <taxon>Hypocreomycetidae</taxon>
        <taxon>Hypocreales</taxon>
        <taxon>Hypocreaceae</taxon>
        <taxon>Trichoderma</taxon>
    </lineage>
</organism>
<feature type="domain" description="Zn(2)-C6 fungal-type" evidence="7">
    <location>
        <begin position="59"/>
        <end position="89"/>
    </location>
</feature>
<reference evidence="8 9" key="1">
    <citation type="submission" date="2018-01" db="EMBL/GenBank/DDBJ databases">
        <title>Genome characterization of the sugarcane-associated fungus Trichoderma ghanense CCMA-1212 and their application in lignocelulose bioconversion.</title>
        <authorList>
            <person name="Steindorff A.S."/>
            <person name="Mendes T.D."/>
            <person name="Vilela E.S.D."/>
            <person name="Rodrigues D.S."/>
            <person name="Formighieri E.F."/>
            <person name="Melo I.S."/>
            <person name="Favaro L.C.L."/>
        </authorList>
    </citation>
    <scope>NUCLEOTIDE SEQUENCE [LARGE SCALE GENOMIC DNA]</scope>
    <source>
        <strain evidence="8 9">CCMA-1212</strain>
    </source>
</reference>
<dbReference type="RefSeq" id="XP_073560227.1">
    <property type="nucleotide sequence ID" value="XM_073700889.1"/>
</dbReference>
<dbReference type="InterPro" id="IPR036864">
    <property type="entry name" value="Zn2-C6_fun-type_DNA-bd_sf"/>
</dbReference>
<dbReference type="SMART" id="SM00066">
    <property type="entry name" value="GAL4"/>
    <property type="match status" value="1"/>
</dbReference>